<keyword evidence="5" id="KW-1185">Reference proteome</keyword>
<dbReference type="Pfam" id="PF07494">
    <property type="entry name" value="Reg_prop"/>
    <property type="match status" value="1"/>
</dbReference>
<evidence type="ECO:0000256" key="2">
    <source>
        <dbReference type="SAM" id="SignalP"/>
    </source>
</evidence>
<protein>
    <recommendedName>
        <fullName evidence="3">Secretion system C-terminal sorting domain-containing protein</fullName>
    </recommendedName>
</protein>
<sequence>MKTKVLINIILLSFTIQTFAQDPNWTYLRKENTGIGGALHFVVQGDAFGNIWTGGYESSDEGSLVRIATTDTVYTNWSTYSDEYLPNGLIYDIAFDSTGIIWVGSEAGITTSGDGLNWTHYDASNTPFLSTDVEGIAIGAGDTVWTVNTNSDPALGGVGYFDGATWNYYTSSNSGLPSGSNLRDIAIDGNDVKWIASNNGLISFDGTTWQHYTTANSGLSADNVWEVAIDDQNKVWALVGNAVDIFDGTAWTQINESDWPISNVQGRSLAIHGDQVIIAEGSNYRVLLFDGTTWTSEYMNLSMFDSYIDNDGTYWVSGYGVVAKNDGTGWIQYTAYNTGLPTNFNEDIFIDSQGRRWFANGNGGIQVFDCPKWEVYGPENGGLFPNPQTLYSTTIGTSITEDADGDIWFSYTGTSGYIIHVPDGNYWDYAAWTTYDNTNSTPALQFIEELNATDDGKLFALTDNNAIMFDKVADTWTVWNMSNGLSGPPYSLGSRGNAMYVGSYQGIDVFENGSWTNIDLSPQGIEHVLHVAFDANDNMWLGTTTGLWKYDGTTWTNWNESNSNIAADYVTAIDFDTANNIYISAHNTQIWPYYGGISYFDGTGNTFITFLDGSSPLAHKQVEDIAVDSFGNVWALTQSEGFSIYNPDGIDGFDCIDRTLERTLGINDIAFTEQMDGLNYPNPFSETTTLIFQSKDASPVSIEVFDILGKNVKSVDVKDVSIGKNSILLNLASQSNGIYFCKITSNKKSNTIKLIKN</sequence>
<dbReference type="Pfam" id="PF18962">
    <property type="entry name" value="Por_Secre_tail"/>
    <property type="match status" value="1"/>
</dbReference>
<organism evidence="4 5">
    <name type="scientific">Aequorivita aquimaris</name>
    <dbReference type="NCBI Taxonomy" id="1548749"/>
    <lineage>
        <taxon>Bacteria</taxon>
        <taxon>Pseudomonadati</taxon>
        <taxon>Bacteroidota</taxon>
        <taxon>Flavobacteriia</taxon>
        <taxon>Flavobacteriales</taxon>
        <taxon>Flavobacteriaceae</taxon>
        <taxon>Aequorivita</taxon>
    </lineage>
</organism>
<reference evidence="5" key="1">
    <citation type="submission" date="2014-10" db="EMBL/GenBank/DDBJ databases">
        <title>Genome sequencing of Vitellibacter sp. D-24.</title>
        <authorList>
            <person name="Thevarajoo S."/>
            <person name="Selvaratnam C."/>
            <person name="Goh K.M."/>
            <person name="Chong C.S."/>
        </authorList>
    </citation>
    <scope>NUCLEOTIDE SEQUENCE [LARGE SCALE GENOMIC DNA]</scope>
    <source>
        <strain evidence="5">D-24</strain>
    </source>
</reference>
<accession>A0A137RFF1</accession>
<dbReference type="RefSeq" id="WP_062622814.1">
    <property type="nucleotide sequence ID" value="NZ_JRWG01000009.1"/>
</dbReference>
<proteinExistence type="predicted"/>
<feature type="signal peptide" evidence="2">
    <location>
        <begin position="1"/>
        <end position="20"/>
    </location>
</feature>
<evidence type="ECO:0000313" key="4">
    <source>
        <dbReference type="EMBL" id="KXN98202.1"/>
    </source>
</evidence>
<comment type="caution">
    <text evidence="4">The sequence shown here is derived from an EMBL/GenBank/DDBJ whole genome shotgun (WGS) entry which is preliminary data.</text>
</comment>
<dbReference type="EMBL" id="JRWG01000009">
    <property type="protein sequence ID" value="KXN98202.1"/>
    <property type="molecule type" value="Genomic_DNA"/>
</dbReference>
<dbReference type="SUPFAM" id="SSF63829">
    <property type="entry name" value="Calcium-dependent phosphotriesterase"/>
    <property type="match status" value="1"/>
</dbReference>
<dbReference type="NCBIfam" id="TIGR04183">
    <property type="entry name" value="Por_Secre_tail"/>
    <property type="match status" value="1"/>
</dbReference>
<evidence type="ECO:0000313" key="5">
    <source>
        <dbReference type="Proteomes" id="UP000070138"/>
    </source>
</evidence>
<dbReference type="InterPro" id="IPR011110">
    <property type="entry name" value="Reg_prop"/>
</dbReference>
<gene>
    <name evidence="4" type="ORF">LS48_12350</name>
</gene>
<dbReference type="AlphaFoldDB" id="A0A137RFF1"/>
<dbReference type="InterPro" id="IPR036278">
    <property type="entry name" value="Sialidase_sf"/>
</dbReference>
<evidence type="ECO:0000259" key="3">
    <source>
        <dbReference type="Pfam" id="PF18962"/>
    </source>
</evidence>
<dbReference type="InterPro" id="IPR015943">
    <property type="entry name" value="WD40/YVTN_repeat-like_dom_sf"/>
</dbReference>
<dbReference type="STRING" id="1548749.LS48_12350"/>
<evidence type="ECO:0000256" key="1">
    <source>
        <dbReference type="ARBA" id="ARBA00022729"/>
    </source>
</evidence>
<keyword evidence="1 2" id="KW-0732">Signal</keyword>
<dbReference type="OrthoDB" id="1081439at2"/>
<reference evidence="4 5" key="2">
    <citation type="journal article" date="2016" name="Int. J. Syst. Evol. Microbiol.">
        <title>Vitellibacter aquimaris sp. nov., a marine bacterium isolated from seawater.</title>
        <authorList>
            <person name="Thevarajoo S."/>
            <person name="Selvaratnam C."/>
            <person name="Goh K.M."/>
            <person name="Hong K.W."/>
            <person name="Chan X.Y."/>
            <person name="Chan K.G."/>
            <person name="Chong C.S."/>
        </authorList>
    </citation>
    <scope>NUCLEOTIDE SEQUENCE [LARGE SCALE GENOMIC DNA]</scope>
    <source>
        <strain evidence="4 5">D-24</strain>
    </source>
</reference>
<feature type="domain" description="Secretion system C-terminal sorting" evidence="3">
    <location>
        <begin position="680"/>
        <end position="755"/>
    </location>
</feature>
<feature type="chain" id="PRO_5007479647" description="Secretion system C-terminal sorting domain-containing protein" evidence="2">
    <location>
        <begin position="21"/>
        <end position="757"/>
    </location>
</feature>
<dbReference type="SUPFAM" id="SSF50939">
    <property type="entry name" value="Sialidases"/>
    <property type="match status" value="1"/>
</dbReference>
<name>A0A137RFF1_9FLAO</name>
<dbReference type="InterPro" id="IPR026444">
    <property type="entry name" value="Secre_tail"/>
</dbReference>
<dbReference type="Proteomes" id="UP000070138">
    <property type="component" value="Unassembled WGS sequence"/>
</dbReference>
<dbReference type="Gene3D" id="2.130.10.10">
    <property type="entry name" value="YVTN repeat-like/Quinoprotein amine dehydrogenase"/>
    <property type="match status" value="3"/>
</dbReference>